<comment type="caution">
    <text evidence="5">The sequence shown here is derived from an EMBL/GenBank/DDBJ whole genome shotgun (WGS) entry which is preliminary data.</text>
</comment>
<evidence type="ECO:0000259" key="3">
    <source>
        <dbReference type="Pfam" id="PF13649"/>
    </source>
</evidence>
<dbReference type="GO" id="GO:0046872">
    <property type="term" value="F:metal ion binding"/>
    <property type="evidence" value="ECO:0007669"/>
    <property type="project" value="UniProtKB-KW"/>
</dbReference>
<feature type="binding site" evidence="1">
    <location>
        <position position="29"/>
    </location>
    <ligand>
        <name>Zn(2+)</name>
        <dbReference type="ChEBI" id="CHEBI:29105"/>
    </ligand>
</feature>
<dbReference type="AlphaFoldDB" id="A0A7Z0D2W7"/>
<feature type="binding site" evidence="2">
    <location>
        <position position="204"/>
    </location>
    <ligand>
        <name>S-adenosyl-L-methionine</name>
        <dbReference type="ChEBI" id="CHEBI:59789"/>
    </ligand>
</feature>
<feature type="domain" description="23S rRNA (guanine(745)-N(1))-methyltransferase N-terminal" evidence="4">
    <location>
        <begin position="12"/>
        <end position="45"/>
    </location>
</feature>
<feature type="binding site" evidence="1">
    <location>
        <position position="13"/>
    </location>
    <ligand>
        <name>Zn(2+)</name>
        <dbReference type="ChEBI" id="CHEBI:29105"/>
    </ligand>
</feature>
<dbReference type="Pfam" id="PF13649">
    <property type="entry name" value="Methyltransf_25"/>
    <property type="match status" value="1"/>
</dbReference>
<protein>
    <submittedName>
        <fullName evidence="5">SAM-dependent methyltransferase</fullName>
    </submittedName>
</protein>
<dbReference type="Gene3D" id="3.40.50.150">
    <property type="entry name" value="Vaccinia Virus protein VP39"/>
    <property type="match status" value="1"/>
</dbReference>
<evidence type="ECO:0000313" key="5">
    <source>
        <dbReference type="EMBL" id="NYI67846.1"/>
    </source>
</evidence>
<name>A0A7Z0D2W7_9MICO</name>
<organism evidence="5 6">
    <name type="scientific">Spelaeicoccus albus</name>
    <dbReference type="NCBI Taxonomy" id="1280376"/>
    <lineage>
        <taxon>Bacteria</taxon>
        <taxon>Bacillati</taxon>
        <taxon>Actinomycetota</taxon>
        <taxon>Actinomycetes</taxon>
        <taxon>Micrococcales</taxon>
        <taxon>Brevibacteriaceae</taxon>
        <taxon>Spelaeicoccus</taxon>
    </lineage>
</organism>
<accession>A0A7Z0D2W7</accession>
<feature type="binding site" evidence="1">
    <location>
        <position position="33"/>
    </location>
    <ligand>
        <name>Zn(2+)</name>
        <dbReference type="ChEBI" id="CHEBI:29105"/>
    </ligand>
</feature>
<keyword evidence="1" id="KW-0479">Metal-binding</keyword>
<evidence type="ECO:0000256" key="1">
    <source>
        <dbReference type="PIRSR" id="PIRSR018249-1"/>
    </source>
</evidence>
<dbReference type="InterPro" id="IPR041698">
    <property type="entry name" value="Methyltransf_25"/>
</dbReference>
<dbReference type="CDD" id="cd02440">
    <property type="entry name" value="AdoMet_MTases"/>
    <property type="match status" value="1"/>
</dbReference>
<dbReference type="Pfam" id="PF21302">
    <property type="entry name" value="Zn_ribbon_RlmA"/>
    <property type="match status" value="1"/>
</dbReference>
<dbReference type="GO" id="GO:0032259">
    <property type="term" value="P:methylation"/>
    <property type="evidence" value="ECO:0007669"/>
    <property type="project" value="UniProtKB-KW"/>
</dbReference>
<evidence type="ECO:0000256" key="2">
    <source>
        <dbReference type="PIRSR" id="PIRSR018249-2"/>
    </source>
</evidence>
<dbReference type="InterPro" id="IPR048647">
    <property type="entry name" value="RlmA_N"/>
</dbReference>
<keyword evidence="2" id="KW-0949">S-adenosyl-L-methionine</keyword>
<feature type="domain" description="Methyltransferase" evidence="3">
    <location>
        <begin position="109"/>
        <end position="193"/>
    </location>
</feature>
<dbReference type="EMBL" id="JACBZP010000001">
    <property type="protein sequence ID" value="NYI67846.1"/>
    <property type="molecule type" value="Genomic_DNA"/>
</dbReference>
<evidence type="ECO:0000259" key="4">
    <source>
        <dbReference type="Pfam" id="PF21302"/>
    </source>
</evidence>
<feature type="binding site" evidence="2">
    <location>
        <begin position="116"/>
        <end position="117"/>
    </location>
    <ligand>
        <name>S-adenosyl-L-methionine</name>
        <dbReference type="ChEBI" id="CHEBI:59789"/>
    </ligand>
</feature>
<dbReference type="GO" id="GO:0008168">
    <property type="term" value="F:methyltransferase activity"/>
    <property type="evidence" value="ECO:0007669"/>
    <property type="project" value="UniProtKB-KW"/>
</dbReference>
<feature type="binding site" evidence="2">
    <location>
        <position position="72"/>
    </location>
    <ligand>
        <name>S-adenosyl-L-methionine</name>
        <dbReference type="ChEBI" id="CHEBI:59789"/>
    </ligand>
</feature>
<keyword evidence="1" id="KW-0862">Zinc</keyword>
<gene>
    <name evidence="5" type="ORF">BJY26_002152</name>
</gene>
<dbReference type="SUPFAM" id="SSF53335">
    <property type="entry name" value="S-adenosyl-L-methionine-dependent methyltransferases"/>
    <property type="match status" value="1"/>
</dbReference>
<feature type="binding site" evidence="1">
    <location>
        <position position="16"/>
    </location>
    <ligand>
        <name>Zn(2+)</name>
        <dbReference type="ChEBI" id="CHEBI:29105"/>
    </ligand>
</feature>
<dbReference type="Proteomes" id="UP000539111">
    <property type="component" value="Unassembled WGS sequence"/>
</dbReference>
<reference evidence="5 6" key="1">
    <citation type="submission" date="2020-07" db="EMBL/GenBank/DDBJ databases">
        <title>Sequencing the genomes of 1000 actinobacteria strains.</title>
        <authorList>
            <person name="Klenk H.-P."/>
        </authorList>
    </citation>
    <scope>NUCLEOTIDE SEQUENCE [LARGE SCALE GENOMIC DNA]</scope>
    <source>
        <strain evidence="5 6">DSM 26341</strain>
    </source>
</reference>
<proteinExistence type="predicted"/>
<dbReference type="RefSeq" id="WP_218852365.1">
    <property type="nucleotide sequence ID" value="NZ_JACBZP010000001.1"/>
</dbReference>
<keyword evidence="5" id="KW-0489">Methyltransferase</keyword>
<sequence>MSALSDVARNLACPICSRSMTEDGGSLACATGHSFDIARQGYAGLVTGAGSRISDTAAMVGARDEFLTAGHYAPIADAVVNVLREAPQPDGVRRKPVDCPPDAHRGSFVIDLAGGTGYYAARVMEAIPGGHGLVVDLSKYALRRAARVHGRVAAVAADVWNSVPVRDGAASAVLSIFGPRNPAEIARVLAPDGVLVVVTPTDRHLSELRSSLGLMAVDSRKAERLAAQLAIFEAGSAREIEYRVELSHADVFTAAMMGPNAFHRDPGEVRTRVAELPAPFPVTVSVSVRTFRRAE</sequence>
<keyword evidence="6" id="KW-1185">Reference proteome</keyword>
<dbReference type="InterPro" id="IPR029063">
    <property type="entry name" value="SAM-dependent_MTases_sf"/>
</dbReference>
<dbReference type="InterPro" id="IPR016718">
    <property type="entry name" value="rRNA_m1G-MeTrfase_A_prd"/>
</dbReference>
<keyword evidence="5" id="KW-0808">Transferase</keyword>
<evidence type="ECO:0000313" key="6">
    <source>
        <dbReference type="Proteomes" id="UP000539111"/>
    </source>
</evidence>
<dbReference type="PIRSF" id="PIRSF018249">
    <property type="entry name" value="MyrA_prd"/>
    <property type="match status" value="1"/>
</dbReference>